<dbReference type="EMBL" id="CP064760">
    <property type="protein sequence ID" value="QPE05284.1"/>
    <property type="molecule type" value="Genomic_DNA"/>
</dbReference>
<dbReference type="AlphaFoldDB" id="A0A7S8MXX4"/>
<keyword evidence="3" id="KW-1185">Reference proteome</keyword>
<name>A0A7S8MXX4_9MICO</name>
<gene>
    <name evidence="2" type="ORF">IT882_04225</name>
</gene>
<protein>
    <submittedName>
        <fullName evidence="2">Uncharacterized protein</fullName>
    </submittedName>
</protein>
<evidence type="ECO:0000313" key="2">
    <source>
        <dbReference type="EMBL" id="QPE05284.1"/>
    </source>
</evidence>
<evidence type="ECO:0000313" key="3">
    <source>
        <dbReference type="Proteomes" id="UP000594480"/>
    </source>
</evidence>
<keyword evidence="1" id="KW-1133">Transmembrane helix</keyword>
<evidence type="ECO:0000256" key="1">
    <source>
        <dbReference type="SAM" id="Phobius"/>
    </source>
</evidence>
<keyword evidence="1" id="KW-0472">Membrane</keyword>
<keyword evidence="1" id="KW-0812">Transmembrane</keyword>
<feature type="transmembrane region" description="Helical" evidence="1">
    <location>
        <begin position="112"/>
        <end position="134"/>
    </location>
</feature>
<sequence>MTEQTTTRIYLGRFDGDRLVEVTHFTSRGDRCVPPSIVDLVAADPTRNSYTDWDGGVWFPLTEGRVIEQRADMGGACCWCEFPQARQKYLPVPASAAVGGVHVRPLRRDSRFWAMVAVTGLVAVVCVLLVVSAVTA</sequence>
<accession>A0A7S8MXX4</accession>
<organism evidence="2 3">
    <name type="scientific">Microbacterium schleiferi</name>
    <dbReference type="NCBI Taxonomy" id="69362"/>
    <lineage>
        <taxon>Bacteria</taxon>
        <taxon>Bacillati</taxon>
        <taxon>Actinomycetota</taxon>
        <taxon>Actinomycetes</taxon>
        <taxon>Micrococcales</taxon>
        <taxon>Microbacteriaceae</taxon>
        <taxon>Microbacterium</taxon>
    </lineage>
</organism>
<proteinExistence type="predicted"/>
<reference evidence="2 3" key="1">
    <citation type="submission" date="2020-11" db="EMBL/GenBank/DDBJ databases">
        <title>Amino acid is mineralized and recycled by bacteria in oceanic microbiome.</title>
        <authorList>
            <person name="Zheng L.Y."/>
        </authorList>
    </citation>
    <scope>NUCLEOTIDE SEQUENCE [LARGE SCALE GENOMIC DNA]</scope>
    <source>
        <strain evidence="2 3">A32-1</strain>
    </source>
</reference>
<dbReference type="Proteomes" id="UP000594480">
    <property type="component" value="Chromosome"/>
</dbReference>
<dbReference type="KEGG" id="msf:IT882_04225"/>